<evidence type="ECO:0000256" key="1">
    <source>
        <dbReference type="SAM" id="MobiDB-lite"/>
    </source>
</evidence>
<keyword evidence="4" id="KW-1185">Reference proteome</keyword>
<accession>A0A4D7BIW1</accession>
<dbReference type="EMBL" id="CP039690">
    <property type="protein sequence ID" value="QCI67697.1"/>
    <property type="molecule type" value="Genomic_DNA"/>
</dbReference>
<protein>
    <recommendedName>
        <fullName evidence="5">Alkaline proteinase inhibitor/ Outer membrane lipoprotein Omp19 domain-containing protein</fullName>
    </recommendedName>
</protein>
<dbReference type="KEGG" id="pstg:E8M01_27835"/>
<evidence type="ECO:0000256" key="2">
    <source>
        <dbReference type="SAM" id="SignalP"/>
    </source>
</evidence>
<organism evidence="3 4">
    <name type="scientific">Phreatobacter stygius</name>
    <dbReference type="NCBI Taxonomy" id="1940610"/>
    <lineage>
        <taxon>Bacteria</taxon>
        <taxon>Pseudomonadati</taxon>
        <taxon>Pseudomonadota</taxon>
        <taxon>Alphaproteobacteria</taxon>
        <taxon>Hyphomicrobiales</taxon>
        <taxon>Phreatobacteraceae</taxon>
        <taxon>Phreatobacter</taxon>
    </lineage>
</organism>
<dbReference type="Proteomes" id="UP000298781">
    <property type="component" value="Chromosome"/>
</dbReference>
<dbReference type="OrthoDB" id="7558378at2"/>
<evidence type="ECO:0000313" key="3">
    <source>
        <dbReference type="EMBL" id="QCI67697.1"/>
    </source>
</evidence>
<evidence type="ECO:0000313" key="4">
    <source>
        <dbReference type="Proteomes" id="UP000298781"/>
    </source>
</evidence>
<proteinExistence type="predicted"/>
<gene>
    <name evidence="3" type="ORF">E8M01_27835</name>
</gene>
<dbReference type="RefSeq" id="WP_136963125.1">
    <property type="nucleotide sequence ID" value="NZ_CP039690.1"/>
</dbReference>
<dbReference type="AlphaFoldDB" id="A0A4D7BIW1"/>
<name>A0A4D7BIW1_9HYPH</name>
<keyword evidence="2" id="KW-0732">Signal</keyword>
<evidence type="ECO:0008006" key="5">
    <source>
        <dbReference type="Google" id="ProtNLM"/>
    </source>
</evidence>
<sequence length="183" mass="18851">MTIPASALAFTLPALAFLALAAPSASAQSSTSALAGAWAQRSSGEELTPVSRIRLVPNSSGSGLTPTPQTQVIPVQVERAMSLDIRPDGRFRWVIDKKRASGTTNSSCVIATREEKLGHVQVIGDQVTFVVTGGSSGSSDSCDPARATSGAGRQGPETYSYGTGGGGLRISGPGGVNWTFTRR</sequence>
<feature type="region of interest" description="Disordered" evidence="1">
    <location>
        <begin position="134"/>
        <end position="166"/>
    </location>
</feature>
<feature type="chain" id="PRO_5020403175" description="Alkaline proteinase inhibitor/ Outer membrane lipoprotein Omp19 domain-containing protein" evidence="2">
    <location>
        <begin position="28"/>
        <end position="183"/>
    </location>
</feature>
<reference evidence="3 4" key="1">
    <citation type="submission" date="2019-04" db="EMBL/GenBank/DDBJ databases">
        <title>Phreatobacter aquaticus sp. nov.</title>
        <authorList>
            <person name="Choi A."/>
        </authorList>
    </citation>
    <scope>NUCLEOTIDE SEQUENCE [LARGE SCALE GENOMIC DNA]</scope>
    <source>
        <strain evidence="3 4">KCTC 52518</strain>
    </source>
</reference>
<feature type="signal peptide" evidence="2">
    <location>
        <begin position="1"/>
        <end position="27"/>
    </location>
</feature>